<dbReference type="EMBL" id="NIXT01001017">
    <property type="protein sequence ID" value="OXE31720.1"/>
    <property type="molecule type" value="Genomic_DNA"/>
</dbReference>
<comment type="similarity">
    <text evidence="2">Belongs to the NapC/NirT/NrfH family.</text>
</comment>
<comment type="caution">
    <text evidence="14">The sequence shown here is derived from an EMBL/GenBank/DDBJ whole genome shotgun (WGS) entry which is preliminary data.</text>
</comment>
<evidence type="ECO:0000256" key="3">
    <source>
        <dbReference type="ARBA" id="ARBA00022448"/>
    </source>
</evidence>
<evidence type="ECO:0000256" key="8">
    <source>
        <dbReference type="ARBA" id="ARBA00022982"/>
    </source>
</evidence>
<keyword evidence="5" id="KW-0349">Heme</keyword>
<keyword evidence="4" id="KW-1003">Cell membrane</keyword>
<dbReference type="InterPro" id="IPR005126">
    <property type="entry name" value="NapC/NirT_cyt_c_N"/>
</dbReference>
<dbReference type="Pfam" id="PF03264">
    <property type="entry name" value="Cytochrom_NNT"/>
    <property type="match status" value="1"/>
</dbReference>
<evidence type="ECO:0000256" key="10">
    <source>
        <dbReference type="ARBA" id="ARBA00023004"/>
    </source>
</evidence>
<dbReference type="GO" id="GO:0009055">
    <property type="term" value="F:electron transfer activity"/>
    <property type="evidence" value="ECO:0007669"/>
    <property type="project" value="TreeGrafter"/>
</dbReference>
<evidence type="ECO:0000256" key="12">
    <source>
        <dbReference type="SAM" id="Phobius"/>
    </source>
</evidence>
<feature type="domain" description="NapC/NirT cytochrome c N-terminal" evidence="13">
    <location>
        <begin position="16"/>
        <end position="135"/>
    </location>
</feature>
<keyword evidence="7" id="KW-0479">Metal-binding</keyword>
<keyword evidence="9 12" id="KW-1133">Transmembrane helix</keyword>
<proteinExistence type="inferred from homology"/>
<evidence type="ECO:0000313" key="15">
    <source>
        <dbReference type="Proteomes" id="UP000214596"/>
    </source>
</evidence>
<keyword evidence="8" id="KW-0249">Electron transport</keyword>
<dbReference type="GO" id="GO:0005886">
    <property type="term" value="C:plasma membrane"/>
    <property type="evidence" value="ECO:0007669"/>
    <property type="project" value="UniProtKB-SubCell"/>
</dbReference>
<evidence type="ECO:0000256" key="2">
    <source>
        <dbReference type="ARBA" id="ARBA00007395"/>
    </source>
</evidence>
<name>A0A227J9F3_VIBPH</name>
<keyword evidence="10" id="KW-0408">Iron</keyword>
<keyword evidence="6 12" id="KW-0812">Transmembrane</keyword>
<evidence type="ECO:0000256" key="9">
    <source>
        <dbReference type="ARBA" id="ARBA00022989"/>
    </source>
</evidence>
<dbReference type="Proteomes" id="UP000214596">
    <property type="component" value="Unassembled WGS sequence"/>
</dbReference>
<evidence type="ECO:0000256" key="7">
    <source>
        <dbReference type="ARBA" id="ARBA00022723"/>
    </source>
</evidence>
<gene>
    <name evidence="14" type="ORF">CA163_16435</name>
</gene>
<evidence type="ECO:0000313" key="14">
    <source>
        <dbReference type="EMBL" id="OXE31720.1"/>
    </source>
</evidence>
<dbReference type="SUPFAM" id="SSF48695">
    <property type="entry name" value="Multiheme cytochromes"/>
    <property type="match status" value="1"/>
</dbReference>
<evidence type="ECO:0000259" key="13">
    <source>
        <dbReference type="Pfam" id="PF03264"/>
    </source>
</evidence>
<dbReference type="PANTHER" id="PTHR30333">
    <property type="entry name" value="CYTOCHROME C-TYPE PROTEIN"/>
    <property type="match status" value="1"/>
</dbReference>
<keyword evidence="11 12" id="KW-0472">Membrane</keyword>
<dbReference type="InterPro" id="IPR038266">
    <property type="entry name" value="NapC/NirT_cytc_sf"/>
</dbReference>
<keyword evidence="3" id="KW-0813">Transport</keyword>
<organism evidence="14 15">
    <name type="scientific">Vibrio parahaemolyticus</name>
    <dbReference type="NCBI Taxonomy" id="670"/>
    <lineage>
        <taxon>Bacteria</taxon>
        <taxon>Pseudomonadati</taxon>
        <taxon>Pseudomonadota</taxon>
        <taxon>Gammaproteobacteria</taxon>
        <taxon>Vibrionales</taxon>
        <taxon>Vibrionaceae</taxon>
        <taxon>Vibrio</taxon>
    </lineage>
</organism>
<dbReference type="GO" id="GO:0009061">
    <property type="term" value="P:anaerobic respiration"/>
    <property type="evidence" value="ECO:0007669"/>
    <property type="project" value="TreeGrafter"/>
</dbReference>
<evidence type="ECO:0000256" key="11">
    <source>
        <dbReference type="ARBA" id="ARBA00023136"/>
    </source>
</evidence>
<protein>
    <submittedName>
        <fullName evidence="14">Nitrate reductase</fullName>
    </submittedName>
</protein>
<dbReference type="PANTHER" id="PTHR30333:SF1">
    <property type="entry name" value="CYTOCHROME C-TYPE PROTEIN NAPC"/>
    <property type="match status" value="1"/>
</dbReference>
<dbReference type="Gene3D" id="1.10.3820.10">
    <property type="entry name" value="Di-heme elbow motif domain"/>
    <property type="match status" value="1"/>
</dbReference>
<sequence>MKSLIIKLWRTMTRPAVHISLGVLTMGGFIAGVIFWGGFNTALEATNTEEFCISCHTMRDNVYVELQDTVHWKNHSGVRATCPDCHVPHNWTDKIARKMQASKEVFAQVFGNYSEPGVFEERRIELAKHEWDRFSA</sequence>
<dbReference type="AlphaFoldDB" id="A0A227J9F3"/>
<feature type="transmembrane region" description="Helical" evidence="12">
    <location>
        <begin position="21"/>
        <end position="39"/>
    </location>
</feature>
<evidence type="ECO:0000256" key="5">
    <source>
        <dbReference type="ARBA" id="ARBA00022617"/>
    </source>
</evidence>
<dbReference type="InterPro" id="IPR036280">
    <property type="entry name" value="Multihaem_cyt_sf"/>
</dbReference>
<evidence type="ECO:0000256" key="1">
    <source>
        <dbReference type="ARBA" id="ARBA00004236"/>
    </source>
</evidence>
<dbReference type="STRING" id="670.ACZ92_10420"/>
<reference evidence="14 15" key="1">
    <citation type="journal article" date="2017" name="Appl. Environ. Microbiol.">
        <title>Parallel evolution of two clades of a major Atlantic endemic Vibrio parahaemolyticus pathogen lineage by independent acquisition of related pathogenicity islands.</title>
        <authorList>
            <person name="Xu F."/>
            <person name="Gonzalez-Escalona N."/>
            <person name="Drees K.P."/>
            <person name="Sebra R.P."/>
            <person name="Cooper V.S."/>
            <person name="Jones S.H."/>
            <person name="Whistler C.A."/>
        </authorList>
    </citation>
    <scope>NUCLEOTIDE SEQUENCE [LARGE SCALE GENOMIC DNA]</scope>
    <source>
        <strain evidence="14 15">MAVP-3</strain>
    </source>
</reference>
<accession>A0A227J9F3</accession>
<evidence type="ECO:0000256" key="4">
    <source>
        <dbReference type="ARBA" id="ARBA00022475"/>
    </source>
</evidence>
<comment type="subcellular location">
    <subcellularLocation>
        <location evidence="1">Cell membrane</location>
    </subcellularLocation>
</comment>
<dbReference type="InterPro" id="IPR051174">
    <property type="entry name" value="Cytochrome_c-type_ET"/>
</dbReference>
<evidence type="ECO:0000256" key="6">
    <source>
        <dbReference type="ARBA" id="ARBA00022692"/>
    </source>
</evidence>
<feature type="non-terminal residue" evidence="14">
    <location>
        <position position="136"/>
    </location>
</feature>
<dbReference type="GO" id="GO:0046872">
    <property type="term" value="F:metal ion binding"/>
    <property type="evidence" value="ECO:0007669"/>
    <property type="project" value="UniProtKB-KW"/>
</dbReference>